<dbReference type="OrthoDB" id="293868at2759"/>
<feature type="domain" description="EF-hand" evidence="3">
    <location>
        <begin position="205"/>
        <end position="231"/>
    </location>
</feature>
<evidence type="ECO:0000256" key="2">
    <source>
        <dbReference type="SAM" id="SignalP"/>
    </source>
</evidence>
<dbReference type="PROSITE" id="PS00018">
    <property type="entry name" value="EF_HAND_1"/>
    <property type="match status" value="2"/>
</dbReference>
<dbReference type="PROSITE" id="PS50222">
    <property type="entry name" value="EF_HAND_2"/>
    <property type="match status" value="1"/>
</dbReference>
<dbReference type="InterPro" id="IPR002048">
    <property type="entry name" value="EF_hand_dom"/>
</dbReference>
<dbReference type="AlphaFoldDB" id="D7FR63"/>
<feature type="signal peptide" evidence="2">
    <location>
        <begin position="1"/>
        <end position="21"/>
    </location>
</feature>
<organism evidence="4 5">
    <name type="scientific">Ectocarpus siliculosus</name>
    <name type="common">Brown alga</name>
    <name type="synonym">Conferva siliculosa</name>
    <dbReference type="NCBI Taxonomy" id="2880"/>
    <lineage>
        <taxon>Eukaryota</taxon>
        <taxon>Sar</taxon>
        <taxon>Stramenopiles</taxon>
        <taxon>Ochrophyta</taxon>
        <taxon>PX clade</taxon>
        <taxon>Phaeophyceae</taxon>
        <taxon>Ectocarpales</taxon>
        <taxon>Ectocarpaceae</taxon>
        <taxon>Ectocarpus</taxon>
    </lineage>
</organism>
<dbReference type="Gene3D" id="1.10.238.10">
    <property type="entry name" value="EF-hand"/>
    <property type="match status" value="1"/>
</dbReference>
<evidence type="ECO:0000313" key="4">
    <source>
        <dbReference type="EMBL" id="CBJ49188.1"/>
    </source>
</evidence>
<sequence>MLGRRVFVCVLSLATSVMVAGYDDRPMNEDEYFGARMQEHHQGAGLYQEPQGSNKLVLLAGAIAGASIEWWWSARSAKKGNKLLEQESAAFIAEWNKERDALMARRTYPIKLLAHEVEEADVQLMQLVAAAEDAGVDLGAGGSGLGGGATRPKARSIQQDNMEYEEFKQPDTDGDNVISKTEFYQYIRKYLSLYPDTAEMDIPHFEDFDLNNDGVVSFDEWQMYLDRHQQQDPYAENDLMRGMYDSSAGSQNFNTLAQNLRTQGRAGGGRY</sequence>
<accession>D7FR63</accession>
<feature type="chain" id="PRO_5003095353" description="EF-hand domain-containing protein" evidence="2">
    <location>
        <begin position="22"/>
        <end position="271"/>
    </location>
</feature>
<dbReference type="InterPro" id="IPR011992">
    <property type="entry name" value="EF-hand-dom_pair"/>
</dbReference>
<protein>
    <recommendedName>
        <fullName evidence="3">EF-hand domain-containing protein</fullName>
    </recommendedName>
</protein>
<evidence type="ECO:0000313" key="5">
    <source>
        <dbReference type="Proteomes" id="UP000002630"/>
    </source>
</evidence>
<dbReference type="GO" id="GO:0005509">
    <property type="term" value="F:calcium ion binding"/>
    <property type="evidence" value="ECO:0007669"/>
    <property type="project" value="InterPro"/>
</dbReference>
<name>D7FR63_ECTSI</name>
<gene>
    <name evidence="4" type="ORF">Esi_0211_0003</name>
</gene>
<reference evidence="4 5" key="1">
    <citation type="journal article" date="2010" name="Nature">
        <title>The Ectocarpus genome and the independent evolution of multicellularity in brown algae.</title>
        <authorList>
            <person name="Cock J.M."/>
            <person name="Sterck L."/>
            <person name="Rouze P."/>
            <person name="Scornet D."/>
            <person name="Allen A.E."/>
            <person name="Amoutzias G."/>
            <person name="Anthouard V."/>
            <person name="Artiguenave F."/>
            <person name="Aury J.M."/>
            <person name="Badger J.H."/>
            <person name="Beszteri B."/>
            <person name="Billiau K."/>
            <person name="Bonnet E."/>
            <person name="Bothwell J.H."/>
            <person name="Bowler C."/>
            <person name="Boyen C."/>
            <person name="Brownlee C."/>
            <person name="Carrano C.J."/>
            <person name="Charrier B."/>
            <person name="Cho G.Y."/>
            <person name="Coelho S.M."/>
            <person name="Collen J."/>
            <person name="Corre E."/>
            <person name="Da Silva C."/>
            <person name="Delage L."/>
            <person name="Delaroque N."/>
            <person name="Dittami S.M."/>
            <person name="Doulbeau S."/>
            <person name="Elias M."/>
            <person name="Farnham G."/>
            <person name="Gachon C.M."/>
            <person name="Gschloessl B."/>
            <person name="Heesch S."/>
            <person name="Jabbari K."/>
            <person name="Jubin C."/>
            <person name="Kawai H."/>
            <person name="Kimura K."/>
            <person name="Kloareg B."/>
            <person name="Kupper F.C."/>
            <person name="Lang D."/>
            <person name="Le Bail A."/>
            <person name="Leblanc C."/>
            <person name="Lerouge P."/>
            <person name="Lohr M."/>
            <person name="Lopez P.J."/>
            <person name="Martens C."/>
            <person name="Maumus F."/>
            <person name="Michel G."/>
            <person name="Miranda-Saavedra D."/>
            <person name="Morales J."/>
            <person name="Moreau H."/>
            <person name="Motomura T."/>
            <person name="Nagasato C."/>
            <person name="Napoli C.A."/>
            <person name="Nelson D.R."/>
            <person name="Nyvall-Collen P."/>
            <person name="Peters A.F."/>
            <person name="Pommier C."/>
            <person name="Potin P."/>
            <person name="Poulain J."/>
            <person name="Quesneville H."/>
            <person name="Read B."/>
            <person name="Rensing S.A."/>
            <person name="Ritter A."/>
            <person name="Rousvoal S."/>
            <person name="Samanta M."/>
            <person name="Samson G."/>
            <person name="Schroeder D.C."/>
            <person name="Segurens B."/>
            <person name="Strittmatter M."/>
            <person name="Tonon T."/>
            <person name="Tregear J.W."/>
            <person name="Valentin K."/>
            <person name="von Dassow P."/>
            <person name="Yamagishi T."/>
            <person name="Van de Peer Y."/>
            <person name="Wincker P."/>
        </authorList>
    </citation>
    <scope>NUCLEOTIDE SEQUENCE [LARGE SCALE GENOMIC DNA]</scope>
    <source>
        <strain evidence="5">Ec32 / CCAP1310/4</strain>
    </source>
</reference>
<evidence type="ECO:0000259" key="3">
    <source>
        <dbReference type="PROSITE" id="PS50222"/>
    </source>
</evidence>
<dbReference type="EMBL" id="FN649731">
    <property type="protein sequence ID" value="CBJ49188.1"/>
    <property type="molecule type" value="Genomic_DNA"/>
</dbReference>
<dbReference type="SUPFAM" id="SSF47473">
    <property type="entry name" value="EF-hand"/>
    <property type="match status" value="1"/>
</dbReference>
<dbReference type="CDD" id="cd00051">
    <property type="entry name" value="EFh"/>
    <property type="match status" value="1"/>
</dbReference>
<dbReference type="eggNOG" id="ENOG502SB4A">
    <property type="taxonomic scope" value="Eukaryota"/>
</dbReference>
<evidence type="ECO:0000256" key="1">
    <source>
        <dbReference type="ARBA" id="ARBA00022837"/>
    </source>
</evidence>
<dbReference type="Proteomes" id="UP000002630">
    <property type="component" value="Linkage Group LG06"/>
</dbReference>
<dbReference type="InParanoid" id="D7FR63"/>
<dbReference type="Pfam" id="PF13202">
    <property type="entry name" value="EF-hand_5"/>
    <property type="match status" value="2"/>
</dbReference>
<keyword evidence="1" id="KW-0106">Calcium</keyword>
<dbReference type="InterPro" id="IPR018247">
    <property type="entry name" value="EF_Hand_1_Ca_BS"/>
</dbReference>
<keyword evidence="5" id="KW-1185">Reference proteome</keyword>
<proteinExistence type="predicted"/>
<keyword evidence="2" id="KW-0732">Signal</keyword>
<dbReference type="EMBL" id="FN648389">
    <property type="protein sequence ID" value="CBJ49188.1"/>
    <property type="molecule type" value="Genomic_DNA"/>
</dbReference>